<dbReference type="SUPFAM" id="SSF103473">
    <property type="entry name" value="MFS general substrate transporter"/>
    <property type="match status" value="1"/>
</dbReference>
<name>F6EJX7_HOYSD</name>
<evidence type="ECO:0000256" key="5">
    <source>
        <dbReference type="SAM" id="Phobius"/>
    </source>
</evidence>
<organism evidence="7 8">
    <name type="scientific">Hoyosella subflava (strain DSM 45089 / JCM 17490 / NBRC 109087 / DQS3-9A1)</name>
    <name type="common">Amycolicicoccus subflavus</name>
    <dbReference type="NCBI Taxonomy" id="443218"/>
    <lineage>
        <taxon>Bacteria</taxon>
        <taxon>Bacillati</taxon>
        <taxon>Actinomycetota</taxon>
        <taxon>Actinomycetes</taxon>
        <taxon>Mycobacteriales</taxon>
        <taxon>Hoyosellaceae</taxon>
        <taxon>Hoyosella</taxon>
    </lineage>
</organism>
<keyword evidence="8" id="KW-1185">Reference proteome</keyword>
<feature type="transmembrane region" description="Helical" evidence="5">
    <location>
        <begin position="119"/>
        <end position="145"/>
    </location>
</feature>
<keyword evidence="4 5" id="KW-0472">Membrane</keyword>
<feature type="transmembrane region" description="Helical" evidence="5">
    <location>
        <begin position="27"/>
        <end position="44"/>
    </location>
</feature>
<dbReference type="GO" id="GO:0005886">
    <property type="term" value="C:plasma membrane"/>
    <property type="evidence" value="ECO:0007669"/>
    <property type="project" value="UniProtKB-SubCell"/>
</dbReference>
<evidence type="ECO:0000313" key="7">
    <source>
        <dbReference type="EMBL" id="AEF41335.1"/>
    </source>
</evidence>
<accession>F6EJX7</accession>
<dbReference type="HOGENOM" id="CLU_032461_0_0_11"/>
<evidence type="ECO:0000313" key="8">
    <source>
        <dbReference type="Proteomes" id="UP000009235"/>
    </source>
</evidence>
<feature type="transmembrane region" description="Helical" evidence="5">
    <location>
        <begin position="275"/>
        <end position="293"/>
    </location>
</feature>
<dbReference type="CDD" id="cd17337">
    <property type="entry name" value="MFS_CsbX"/>
    <property type="match status" value="1"/>
</dbReference>
<dbReference type="PANTHER" id="PTHR23526">
    <property type="entry name" value="INTEGRAL MEMBRANE TRANSPORT PROTEIN-RELATED"/>
    <property type="match status" value="1"/>
</dbReference>
<evidence type="ECO:0000256" key="2">
    <source>
        <dbReference type="ARBA" id="ARBA00022692"/>
    </source>
</evidence>
<sequence>MTTSLGLPQQGIEPKRSWADRFGMPRALLWGYVGLLIFMIGDGVEAGYLSPFMMDRGLSGEQIALMWTLYGVTVGIAAWLSGALSDLWGPRKVMWLGLGIWAALQVLLLAIAIPSMNFTLILIAFGLRGFGYPLFAYGFLVWIAAATPQRRLGTAVGWFWFAFTGGLPTLGALVAAGMIPLIGEYETLWFALILIILGGLLALLAVKERTGYHRLAPEGEHPVKTLLGSVSILWRNPRIGAGAIVRTINTAPQFGFLVFMPTFFTETIGFTLSEWLRLLTVMFAVNIVFNLIFGVVGDKVGWRTTVCWFGGIGSAVSILLLYYVPVAAGANYALALLVAGLYGATLAGYVPLSALMPSLAPEHKGQAMAALNLGAGASVMVGPAIAGIFLGPLGVQGVMIIFAGMYVFSAVLVLFLKLPGEAEARPEAEGSAVGHLAAMAGGSVLGHPIMLRKPSPEDRVDAIFFDVGGTIYDDDCFAQALLKAVHELNPAVTDPEFWAVYDAHGNMRKGRCARPSLSGSRLGAALNSTDVHGPTGTIRSPRCIPMCDRCFQHSPSSISSASSRTRGRTFLTRWNAMGCGTFSPSPRSRITWVP</sequence>
<dbReference type="KEGG" id="asd:AS9A_2888"/>
<dbReference type="Gene3D" id="1.20.1250.20">
    <property type="entry name" value="MFS general substrate transporter like domains"/>
    <property type="match status" value="2"/>
</dbReference>
<dbReference type="AlphaFoldDB" id="F6EJX7"/>
<reference evidence="7 8" key="1">
    <citation type="journal article" date="2011" name="J. Bacteriol.">
        <title>Complete genome sequence of Amycolicicoccus subflavus DQS3-9A1T, an actinomycete isolated from crude oil-polluted soil.</title>
        <authorList>
            <person name="Cai M."/>
            <person name="Chen W.M."/>
            <person name="Nie Y."/>
            <person name="Chi C.Q."/>
            <person name="Wang Y.N."/>
            <person name="Tang Y.Q."/>
            <person name="Li G.Y."/>
            <person name="Wu X.L."/>
        </authorList>
    </citation>
    <scope>NUCLEOTIDE SEQUENCE [LARGE SCALE GENOMIC DNA]</scope>
    <source>
        <strain evidence="8">DSM 45089 / DQS3-9A1</strain>
    </source>
</reference>
<dbReference type="PANTHER" id="PTHR23526:SF4">
    <property type="entry name" value="INTEGRAL MEMBRANE TRANSPORT PROTEIN"/>
    <property type="match status" value="1"/>
</dbReference>
<keyword evidence="3 5" id="KW-1133">Transmembrane helix</keyword>
<dbReference type="InterPro" id="IPR004748">
    <property type="entry name" value="Polyol_permease-like"/>
</dbReference>
<dbReference type="eggNOG" id="COG2814">
    <property type="taxonomic scope" value="Bacteria"/>
</dbReference>
<dbReference type="InterPro" id="IPR011701">
    <property type="entry name" value="MFS"/>
</dbReference>
<evidence type="ECO:0000256" key="3">
    <source>
        <dbReference type="ARBA" id="ARBA00022989"/>
    </source>
</evidence>
<evidence type="ECO:0000256" key="1">
    <source>
        <dbReference type="ARBA" id="ARBA00004651"/>
    </source>
</evidence>
<keyword evidence="2 5" id="KW-0812">Transmembrane</keyword>
<protein>
    <submittedName>
        <fullName evidence="7">Nitrate/nitrite transporter</fullName>
    </submittedName>
</protein>
<feature type="domain" description="Major facilitator superfamily (MFS) profile" evidence="6">
    <location>
        <begin position="27"/>
        <end position="421"/>
    </location>
</feature>
<feature type="transmembrane region" description="Helical" evidence="5">
    <location>
        <begin position="305"/>
        <end position="324"/>
    </location>
</feature>
<dbReference type="Pfam" id="PF07690">
    <property type="entry name" value="MFS_1"/>
    <property type="match status" value="1"/>
</dbReference>
<dbReference type="EMBL" id="CP002786">
    <property type="protein sequence ID" value="AEF41335.1"/>
    <property type="molecule type" value="Genomic_DNA"/>
</dbReference>
<feature type="transmembrane region" description="Helical" evidence="5">
    <location>
        <begin position="397"/>
        <end position="416"/>
    </location>
</feature>
<feature type="transmembrane region" description="Helical" evidence="5">
    <location>
        <begin position="243"/>
        <end position="263"/>
    </location>
</feature>
<feature type="transmembrane region" description="Helical" evidence="5">
    <location>
        <begin position="188"/>
        <end position="206"/>
    </location>
</feature>
<gene>
    <name evidence="7" type="ordered locus">AS9A_2888</name>
</gene>
<dbReference type="NCBIfam" id="TIGR00897">
    <property type="entry name" value="2A0118"/>
    <property type="match status" value="1"/>
</dbReference>
<dbReference type="PROSITE" id="PS50850">
    <property type="entry name" value="MFS"/>
    <property type="match status" value="1"/>
</dbReference>
<evidence type="ECO:0000259" key="6">
    <source>
        <dbReference type="PROSITE" id="PS50850"/>
    </source>
</evidence>
<dbReference type="Proteomes" id="UP000009235">
    <property type="component" value="Chromosome"/>
</dbReference>
<dbReference type="STRING" id="443218.AS9A_2888"/>
<proteinExistence type="predicted"/>
<feature type="transmembrane region" description="Helical" evidence="5">
    <location>
        <begin position="367"/>
        <end position="391"/>
    </location>
</feature>
<evidence type="ECO:0000256" key="4">
    <source>
        <dbReference type="ARBA" id="ARBA00023136"/>
    </source>
</evidence>
<feature type="transmembrane region" description="Helical" evidence="5">
    <location>
        <begin position="64"/>
        <end position="81"/>
    </location>
</feature>
<comment type="subcellular location">
    <subcellularLocation>
        <location evidence="1">Cell membrane</location>
        <topology evidence="1">Multi-pass membrane protein</topology>
    </subcellularLocation>
</comment>
<feature type="transmembrane region" description="Helical" evidence="5">
    <location>
        <begin position="330"/>
        <end position="355"/>
    </location>
</feature>
<feature type="transmembrane region" description="Helical" evidence="5">
    <location>
        <begin position="157"/>
        <end position="182"/>
    </location>
</feature>
<dbReference type="InterPro" id="IPR020846">
    <property type="entry name" value="MFS_dom"/>
</dbReference>
<dbReference type="InterPro" id="IPR036259">
    <property type="entry name" value="MFS_trans_sf"/>
</dbReference>
<feature type="transmembrane region" description="Helical" evidence="5">
    <location>
        <begin position="93"/>
        <end position="113"/>
    </location>
</feature>
<dbReference type="InterPro" id="IPR052528">
    <property type="entry name" value="Sugar_transport-like"/>
</dbReference>
<dbReference type="GO" id="GO:0022857">
    <property type="term" value="F:transmembrane transporter activity"/>
    <property type="evidence" value="ECO:0007669"/>
    <property type="project" value="InterPro"/>
</dbReference>